<feature type="domain" description="Protein kinase" evidence="1">
    <location>
        <begin position="5"/>
        <end position="270"/>
    </location>
</feature>
<dbReference type="Pfam" id="PF00069">
    <property type="entry name" value="Pkinase"/>
    <property type="match status" value="1"/>
</dbReference>
<dbReference type="InterPro" id="IPR008266">
    <property type="entry name" value="Tyr_kinase_AS"/>
</dbReference>
<dbReference type="InterPro" id="IPR011009">
    <property type="entry name" value="Kinase-like_dom_sf"/>
</dbReference>
<dbReference type="PANTHER" id="PTHR48015:SF16">
    <property type="entry name" value="SERINE_THREONINE-PROTEIN KINASE SULU"/>
    <property type="match status" value="1"/>
</dbReference>
<gene>
    <name evidence="2" type="ORF">CAEBREN_05964</name>
</gene>
<dbReference type="EMBL" id="GL379810">
    <property type="protein sequence ID" value="EGT43081.1"/>
    <property type="molecule type" value="Genomic_DNA"/>
</dbReference>
<dbReference type="GO" id="GO:0043408">
    <property type="term" value="P:regulation of MAPK cascade"/>
    <property type="evidence" value="ECO:0007669"/>
    <property type="project" value="TreeGrafter"/>
</dbReference>
<evidence type="ECO:0000313" key="3">
    <source>
        <dbReference type="Proteomes" id="UP000008068"/>
    </source>
</evidence>
<dbReference type="InterPro" id="IPR050285">
    <property type="entry name" value="STE20_Ser/Thr_kinase"/>
</dbReference>
<proteinExistence type="predicted"/>
<dbReference type="GO" id="GO:0000165">
    <property type="term" value="P:MAPK cascade"/>
    <property type="evidence" value="ECO:0007669"/>
    <property type="project" value="TreeGrafter"/>
</dbReference>
<accession>G0MSS9</accession>
<dbReference type="OrthoDB" id="4062651at2759"/>
<dbReference type="OMA" id="RVQMCLE"/>
<dbReference type="SUPFAM" id="SSF56112">
    <property type="entry name" value="Protein kinase-like (PK-like)"/>
    <property type="match status" value="1"/>
</dbReference>
<dbReference type="AlphaFoldDB" id="G0MSS9"/>
<evidence type="ECO:0000313" key="2">
    <source>
        <dbReference type="EMBL" id="EGT43081.1"/>
    </source>
</evidence>
<sequence length="310" mass="35337">MPQYWRPSCTLGEGAFGNVHLVQAKKIIVDEKKIIQNEFVTKIVKMTPAALDDITREIEVHQNAKGHPNVITPGVVYIQKIDIGFRVQMALEYASLGDLSLFCAKDKTENQIAYVCRELIKALIHIHEKGIVHGDISYKNVLVAHSGTIKLSDFGMADIMENTCRPGRRTFGGTPGFIAPEIINRQGYDGKADLWSLGAMALSFVKRGNAFRQGLIFDLQTYRRQISENYYPDIENLNITDDFREFLDDLRQYDPTERSTAQELTLDLFVQDSCSRRHFGEYYTKLRHRFGVDNPFPTDVRELEVPVTND</sequence>
<dbReference type="STRING" id="135651.G0MSS9"/>
<dbReference type="GO" id="GO:0005524">
    <property type="term" value="F:ATP binding"/>
    <property type="evidence" value="ECO:0007669"/>
    <property type="project" value="InterPro"/>
</dbReference>
<dbReference type="PROSITE" id="PS50011">
    <property type="entry name" value="PROTEIN_KINASE_DOM"/>
    <property type="match status" value="1"/>
</dbReference>
<dbReference type="HOGENOM" id="CLU_897814_0_0_1"/>
<dbReference type="PROSITE" id="PS00109">
    <property type="entry name" value="PROTEIN_KINASE_TYR"/>
    <property type="match status" value="1"/>
</dbReference>
<dbReference type="GO" id="GO:0005737">
    <property type="term" value="C:cytoplasm"/>
    <property type="evidence" value="ECO:0007669"/>
    <property type="project" value="TreeGrafter"/>
</dbReference>
<evidence type="ECO:0000259" key="1">
    <source>
        <dbReference type="PROSITE" id="PS50011"/>
    </source>
</evidence>
<name>G0MSS9_CAEBE</name>
<organism evidence="3">
    <name type="scientific">Caenorhabditis brenneri</name>
    <name type="common">Nematode worm</name>
    <dbReference type="NCBI Taxonomy" id="135651"/>
    <lineage>
        <taxon>Eukaryota</taxon>
        <taxon>Metazoa</taxon>
        <taxon>Ecdysozoa</taxon>
        <taxon>Nematoda</taxon>
        <taxon>Chromadorea</taxon>
        <taxon>Rhabditida</taxon>
        <taxon>Rhabditina</taxon>
        <taxon>Rhabditomorpha</taxon>
        <taxon>Rhabditoidea</taxon>
        <taxon>Rhabditidae</taxon>
        <taxon>Peloderinae</taxon>
        <taxon>Caenorhabditis</taxon>
    </lineage>
</organism>
<dbReference type="Proteomes" id="UP000008068">
    <property type="component" value="Unassembled WGS sequence"/>
</dbReference>
<dbReference type="Gene3D" id="1.10.510.10">
    <property type="entry name" value="Transferase(Phosphotransferase) domain 1"/>
    <property type="match status" value="1"/>
</dbReference>
<dbReference type="InterPro" id="IPR000719">
    <property type="entry name" value="Prot_kinase_dom"/>
</dbReference>
<keyword evidence="3" id="KW-1185">Reference proteome</keyword>
<dbReference type="eggNOG" id="KOG0201">
    <property type="taxonomic scope" value="Eukaryota"/>
</dbReference>
<dbReference type="PANTHER" id="PTHR48015">
    <property type="entry name" value="SERINE/THREONINE-PROTEIN KINASE TAO"/>
    <property type="match status" value="1"/>
</dbReference>
<dbReference type="InParanoid" id="G0MSS9"/>
<dbReference type="GO" id="GO:0048812">
    <property type="term" value="P:neuron projection morphogenesis"/>
    <property type="evidence" value="ECO:0007669"/>
    <property type="project" value="TreeGrafter"/>
</dbReference>
<reference evidence="3" key="1">
    <citation type="submission" date="2011-07" db="EMBL/GenBank/DDBJ databases">
        <authorList>
            <consortium name="Caenorhabditis brenneri Sequencing and Analysis Consortium"/>
            <person name="Wilson R.K."/>
        </authorList>
    </citation>
    <scope>NUCLEOTIDE SEQUENCE [LARGE SCALE GENOMIC DNA]</scope>
    <source>
        <strain evidence="3">PB2801</strain>
    </source>
</reference>
<dbReference type="GO" id="GO:0004674">
    <property type="term" value="F:protein serine/threonine kinase activity"/>
    <property type="evidence" value="ECO:0007669"/>
    <property type="project" value="TreeGrafter"/>
</dbReference>
<protein>
    <recommendedName>
        <fullName evidence="1">Protein kinase domain-containing protein</fullName>
    </recommendedName>
</protein>